<dbReference type="Pfam" id="PF12796">
    <property type="entry name" value="Ank_2"/>
    <property type="match status" value="1"/>
</dbReference>
<evidence type="ECO:0000313" key="5">
    <source>
        <dbReference type="Proteomes" id="UP000694580"/>
    </source>
</evidence>
<dbReference type="SUPFAM" id="SSF48403">
    <property type="entry name" value="Ankyrin repeat"/>
    <property type="match status" value="1"/>
</dbReference>
<reference evidence="4" key="3">
    <citation type="submission" date="2025-09" db="UniProtKB">
        <authorList>
            <consortium name="Ensembl"/>
        </authorList>
    </citation>
    <scope>IDENTIFICATION</scope>
</reference>
<dbReference type="InterPro" id="IPR002110">
    <property type="entry name" value="Ankyrin_rpt"/>
</dbReference>
<proteinExistence type="predicted"/>
<evidence type="ECO:0000256" key="3">
    <source>
        <dbReference type="PROSITE-ProRule" id="PRU00023"/>
    </source>
</evidence>
<evidence type="ECO:0008006" key="6">
    <source>
        <dbReference type="Google" id="ProtNLM"/>
    </source>
</evidence>
<dbReference type="InterPro" id="IPR036770">
    <property type="entry name" value="Ankyrin_rpt-contain_sf"/>
</dbReference>
<dbReference type="PANTHER" id="PTHR24166:SF30">
    <property type="entry name" value="ANKYRIN REPEAT DOMAIN-CONTAINING PROTEIN 63"/>
    <property type="match status" value="1"/>
</dbReference>
<keyword evidence="2 3" id="KW-0040">ANK repeat</keyword>
<gene>
    <name evidence="4" type="primary">CDKN2C</name>
</gene>
<reference evidence="4" key="2">
    <citation type="submission" date="2025-08" db="UniProtKB">
        <authorList>
            <consortium name="Ensembl"/>
        </authorList>
    </citation>
    <scope>IDENTIFICATION</scope>
</reference>
<dbReference type="Gene3D" id="1.25.40.20">
    <property type="entry name" value="Ankyrin repeat-containing domain"/>
    <property type="match status" value="1"/>
</dbReference>
<evidence type="ECO:0000256" key="1">
    <source>
        <dbReference type="ARBA" id="ARBA00022737"/>
    </source>
</evidence>
<dbReference type="SMART" id="SM00248">
    <property type="entry name" value="ANK"/>
    <property type="match status" value="3"/>
</dbReference>
<dbReference type="GeneTree" id="ENSGT00940000163025"/>
<feature type="repeat" description="ANK" evidence="3">
    <location>
        <begin position="90"/>
        <end position="122"/>
    </location>
</feature>
<reference evidence="4 5" key="1">
    <citation type="submission" date="2020-06" db="EMBL/GenBank/DDBJ databases">
        <authorList>
            <consortium name="Wellcome Sanger Institute Data Sharing"/>
        </authorList>
    </citation>
    <scope>NUCLEOTIDE SEQUENCE [LARGE SCALE GENOMIC DNA]</scope>
</reference>
<evidence type="ECO:0000256" key="2">
    <source>
        <dbReference type="ARBA" id="ARBA00023043"/>
    </source>
</evidence>
<dbReference type="PROSITE" id="PS50297">
    <property type="entry name" value="ANK_REP_REGION"/>
    <property type="match status" value="1"/>
</dbReference>
<dbReference type="Ensembl" id="ENSDCDT00010031931.1">
    <property type="protein sequence ID" value="ENSDCDP00010025810.1"/>
    <property type="gene ID" value="ENSDCDG00010016361.1"/>
</dbReference>
<dbReference type="AlphaFoldDB" id="A0AAY4BY16"/>
<keyword evidence="1" id="KW-0677">Repeat</keyword>
<name>A0AAY4BY16_9TELE</name>
<dbReference type="Proteomes" id="UP000694580">
    <property type="component" value="Chromosome 14"/>
</dbReference>
<evidence type="ECO:0000313" key="4">
    <source>
        <dbReference type="Ensembl" id="ENSDCDP00010025810.1"/>
    </source>
</evidence>
<protein>
    <recommendedName>
        <fullName evidence="6">Ankyrin repeat domain-containing protein</fullName>
    </recommendedName>
</protein>
<dbReference type="InterPro" id="IPR050889">
    <property type="entry name" value="Dendritic_Spine_Reg/Scaffold"/>
</dbReference>
<organism evidence="4 5">
    <name type="scientific">Denticeps clupeoides</name>
    <name type="common">denticle herring</name>
    <dbReference type="NCBI Taxonomy" id="299321"/>
    <lineage>
        <taxon>Eukaryota</taxon>
        <taxon>Metazoa</taxon>
        <taxon>Chordata</taxon>
        <taxon>Craniata</taxon>
        <taxon>Vertebrata</taxon>
        <taxon>Euteleostomi</taxon>
        <taxon>Actinopterygii</taxon>
        <taxon>Neopterygii</taxon>
        <taxon>Teleostei</taxon>
        <taxon>Clupei</taxon>
        <taxon>Clupeiformes</taxon>
        <taxon>Denticipitoidei</taxon>
        <taxon>Denticipitidae</taxon>
        <taxon>Denticeps</taxon>
    </lineage>
</organism>
<dbReference type="PANTHER" id="PTHR24166">
    <property type="entry name" value="ROLLING PEBBLES, ISOFORM B"/>
    <property type="match status" value="1"/>
</dbReference>
<keyword evidence="5" id="KW-1185">Reference proteome</keyword>
<sequence length="193" mass="21320">MFTSHVNFGFENMLKRPDAAQILLDAMSKDKAHLARFVLDALDGKIVDARAEGARTPLISAVFLPDARSRSKFMDLLLRRGAGVDRRDAQGRTALSHACERGHLDAVEVLVRNNADPERADAWGNTSLMYAAAAGHVPVVEFLVRAFKRLGLQIDRQNKVGNSAAKVAHITDALSLLKDDNATLFYSRDFLKY</sequence>
<accession>A0AAY4BY16</accession>
<dbReference type="PROSITE" id="PS50088">
    <property type="entry name" value="ANK_REPEAT"/>
    <property type="match status" value="1"/>
</dbReference>